<evidence type="ECO:0000313" key="1">
    <source>
        <dbReference type="EMBL" id="ETX12499.1"/>
    </source>
</evidence>
<evidence type="ECO:0000313" key="2">
    <source>
        <dbReference type="Proteomes" id="UP000054058"/>
    </source>
</evidence>
<protein>
    <submittedName>
        <fullName evidence="1">Uncharacterized protein</fullName>
    </submittedName>
</protein>
<dbReference type="RefSeq" id="WP_169731102.1">
    <property type="nucleotide sequence ID" value="NZ_JAMB01000001.1"/>
</dbReference>
<organism evidence="1 2">
    <name type="scientific">Marinomonas ushuaiensis DSM 15871</name>
    <dbReference type="NCBI Taxonomy" id="1122207"/>
    <lineage>
        <taxon>Bacteria</taxon>
        <taxon>Pseudomonadati</taxon>
        <taxon>Pseudomonadota</taxon>
        <taxon>Gammaproteobacteria</taxon>
        <taxon>Oceanospirillales</taxon>
        <taxon>Oceanospirillaceae</taxon>
        <taxon>Marinomonas</taxon>
    </lineage>
</organism>
<dbReference type="NCBIfam" id="NF046098">
    <property type="entry name" value="RSP_7527_fam"/>
    <property type="match status" value="1"/>
</dbReference>
<name>X7E8V8_9GAMM</name>
<comment type="caution">
    <text evidence="1">The sequence shown here is derived from an EMBL/GenBank/DDBJ whole genome shotgun (WGS) entry which is preliminary data.</text>
</comment>
<reference evidence="1 2" key="1">
    <citation type="submission" date="2014-01" db="EMBL/GenBank/DDBJ databases">
        <title>Marinomonas ushuaiensis DSM 15871 Genome Sequencing.</title>
        <authorList>
            <person name="Lai Q."/>
            <person name="Shao Z.S."/>
        </authorList>
    </citation>
    <scope>NUCLEOTIDE SEQUENCE [LARGE SCALE GENOMIC DNA]</scope>
    <source>
        <strain evidence="1 2">DSM 15871</strain>
    </source>
</reference>
<gene>
    <name evidence="1" type="ORF">MUS1_02610</name>
</gene>
<keyword evidence="2" id="KW-1185">Reference proteome</keyword>
<dbReference type="InterPro" id="IPR058227">
    <property type="entry name" value="RSP_7527-like"/>
</dbReference>
<sequence>MKNELKYDDFGNFDADYYVEQAYALRRAYYAEIAKNAVANVKAFFASLTIRTMKSA</sequence>
<dbReference type="PATRIC" id="fig|1122207.3.peg.534"/>
<dbReference type="AlphaFoldDB" id="X7E8V8"/>
<dbReference type="STRING" id="1122207.MUS1_02610"/>
<dbReference type="EMBL" id="JAMB01000001">
    <property type="protein sequence ID" value="ETX12499.1"/>
    <property type="molecule type" value="Genomic_DNA"/>
</dbReference>
<dbReference type="Proteomes" id="UP000054058">
    <property type="component" value="Unassembled WGS sequence"/>
</dbReference>
<proteinExistence type="predicted"/>
<accession>X7E8V8</accession>